<evidence type="ECO:0000313" key="13">
    <source>
        <dbReference type="Proteomes" id="UP000232533"/>
    </source>
</evidence>
<dbReference type="Gene3D" id="3.40.50.150">
    <property type="entry name" value="Vaccinia Virus protein VP39"/>
    <property type="match status" value="1"/>
</dbReference>
<dbReference type="Pfam" id="PF20473">
    <property type="entry name" value="MmeI_Mtase"/>
    <property type="match status" value="1"/>
</dbReference>
<dbReference type="Proteomes" id="UP000176009">
    <property type="component" value="Unassembled WGS sequence"/>
</dbReference>
<evidence type="ECO:0000256" key="2">
    <source>
        <dbReference type="ARBA" id="ARBA00022603"/>
    </source>
</evidence>
<dbReference type="Pfam" id="PF20465">
    <property type="entry name" value="MmeI_hel"/>
    <property type="match status" value="1"/>
</dbReference>
<dbReference type="GO" id="GO:0032259">
    <property type="term" value="P:methylation"/>
    <property type="evidence" value="ECO:0007669"/>
    <property type="project" value="UniProtKB-KW"/>
</dbReference>
<dbReference type="EMBL" id="LKTR01000034">
    <property type="protein sequence ID" value="PKD17346.1"/>
    <property type="molecule type" value="Genomic_DNA"/>
</dbReference>
<gene>
    <name evidence="11" type="ORF">APR40_03550</name>
    <name evidence="10" type="ORF">BHS39_03550</name>
</gene>
<evidence type="ECO:0000256" key="4">
    <source>
        <dbReference type="ARBA" id="ARBA00047942"/>
    </source>
</evidence>
<keyword evidence="12" id="KW-1185">Reference proteome</keyword>
<dbReference type="GO" id="GO:0009007">
    <property type="term" value="F:site-specific DNA-methyltransferase (adenine-specific) activity"/>
    <property type="evidence" value="ECO:0007669"/>
    <property type="project" value="UniProtKB-EC"/>
</dbReference>
<feature type="domain" description="MmeI-like DNA-methyltransferase" evidence="9">
    <location>
        <begin position="333"/>
        <end position="595"/>
    </location>
</feature>
<evidence type="ECO:0000259" key="5">
    <source>
        <dbReference type="Pfam" id="PF20464"/>
    </source>
</evidence>
<evidence type="ECO:0000313" key="10">
    <source>
        <dbReference type="EMBL" id="OEY71753.1"/>
    </source>
</evidence>
<protein>
    <recommendedName>
        <fullName evidence="1">site-specific DNA-methyltransferase (adenine-specific)</fullName>
        <ecNumber evidence="1">2.1.1.72</ecNumber>
    </recommendedName>
</protein>
<dbReference type="PANTHER" id="PTHR33841">
    <property type="entry name" value="DNA METHYLTRANSFERASE YEEA-RELATED"/>
    <property type="match status" value="1"/>
</dbReference>
<dbReference type="InterPro" id="IPR046819">
    <property type="entry name" value="MmeI_hel"/>
</dbReference>
<feature type="domain" description="MmeI-like N-terminal" evidence="5">
    <location>
        <begin position="12"/>
        <end position="173"/>
    </location>
</feature>
<comment type="caution">
    <text evidence="11">The sequence shown here is derived from an EMBL/GenBank/DDBJ whole genome shotgun (WGS) entry which is preliminary data.</text>
</comment>
<reference evidence="11 13" key="1">
    <citation type="submission" date="2015-10" db="EMBL/GenBank/DDBJ databases">
        <title>Draft genome sequence of Salegentibacter salinarum KCTC 12975.</title>
        <authorList>
            <person name="Lin W."/>
            <person name="Zheng Q."/>
        </authorList>
    </citation>
    <scope>NUCLEOTIDE SEQUENCE [LARGE SCALE GENOMIC DNA]</scope>
    <source>
        <strain evidence="11 13">KCTC 12974</strain>
    </source>
</reference>
<evidence type="ECO:0000259" key="9">
    <source>
        <dbReference type="Pfam" id="PF20473"/>
    </source>
</evidence>
<dbReference type="InterPro" id="IPR046820">
    <property type="entry name" value="MmeI_TRD"/>
</dbReference>
<dbReference type="RefSeq" id="WP_070054837.1">
    <property type="nucleotide sequence ID" value="NZ_FVZF01000004.1"/>
</dbReference>
<dbReference type="InterPro" id="IPR050953">
    <property type="entry name" value="N4_N6_ade-DNA_methylase"/>
</dbReference>
<evidence type="ECO:0000313" key="12">
    <source>
        <dbReference type="Proteomes" id="UP000176009"/>
    </source>
</evidence>
<dbReference type="InterPro" id="IPR046816">
    <property type="entry name" value="MmeI_Mtase"/>
</dbReference>
<dbReference type="SUPFAM" id="SSF53335">
    <property type="entry name" value="S-adenosyl-L-methionine-dependent methyltransferases"/>
    <property type="match status" value="1"/>
</dbReference>
<dbReference type="AlphaFoldDB" id="A0A2N0TRM4"/>
<dbReference type="EC" id="2.1.1.72" evidence="1"/>
<accession>A0A2N0TRM4</accession>
<dbReference type="Proteomes" id="UP000232533">
    <property type="component" value="Unassembled WGS sequence"/>
</dbReference>
<comment type="catalytic activity">
    <reaction evidence="4">
        <text>a 2'-deoxyadenosine in DNA + S-adenosyl-L-methionine = an N(6)-methyl-2'-deoxyadenosine in DNA + S-adenosyl-L-homocysteine + H(+)</text>
        <dbReference type="Rhea" id="RHEA:15197"/>
        <dbReference type="Rhea" id="RHEA-COMP:12418"/>
        <dbReference type="Rhea" id="RHEA-COMP:12419"/>
        <dbReference type="ChEBI" id="CHEBI:15378"/>
        <dbReference type="ChEBI" id="CHEBI:57856"/>
        <dbReference type="ChEBI" id="CHEBI:59789"/>
        <dbReference type="ChEBI" id="CHEBI:90615"/>
        <dbReference type="ChEBI" id="CHEBI:90616"/>
        <dbReference type="EC" id="2.1.1.72"/>
    </reaction>
</comment>
<dbReference type="EMBL" id="MJBR01000034">
    <property type="protein sequence ID" value="OEY71753.1"/>
    <property type="molecule type" value="Genomic_DNA"/>
</dbReference>
<dbReference type="PANTHER" id="PTHR33841:SF1">
    <property type="entry name" value="DNA METHYLTRANSFERASE A"/>
    <property type="match status" value="1"/>
</dbReference>
<dbReference type="Pfam" id="PF20464">
    <property type="entry name" value="MmeI_N"/>
    <property type="match status" value="1"/>
</dbReference>
<keyword evidence="3" id="KW-0808">Transferase</keyword>
<proteinExistence type="predicted"/>
<feature type="domain" description="MmeI-like target recognition" evidence="7">
    <location>
        <begin position="617"/>
        <end position="818"/>
    </location>
</feature>
<evidence type="ECO:0000259" key="7">
    <source>
        <dbReference type="Pfam" id="PF20466"/>
    </source>
</evidence>
<reference evidence="10 12" key="2">
    <citation type="submission" date="2016-09" db="EMBL/GenBank/DDBJ databases">
        <title>Genome Sequence of Salegentibacter salarius,Isolated from a Marine Solar Saltern of the Yellow Sea in South Korea.</title>
        <authorList>
            <person name="Zheng Q."/>
            <person name="Liu Y."/>
        </authorList>
    </citation>
    <scope>NUCLEOTIDE SEQUENCE [LARGE SCALE GENOMIC DNA]</scope>
    <source>
        <strain evidence="10 12">KCTC 12974</strain>
    </source>
</reference>
<feature type="domain" description="MmeI-like C-terminal" evidence="8">
    <location>
        <begin position="825"/>
        <end position="900"/>
    </location>
</feature>
<dbReference type="InterPro" id="IPR046818">
    <property type="entry name" value="MmeI_C"/>
</dbReference>
<keyword evidence="2 11" id="KW-0489">Methyltransferase</keyword>
<dbReference type="OrthoDB" id="32195at2"/>
<dbReference type="Pfam" id="PF20466">
    <property type="entry name" value="MmeI_TRD"/>
    <property type="match status" value="1"/>
</dbReference>
<evidence type="ECO:0000259" key="6">
    <source>
        <dbReference type="Pfam" id="PF20465"/>
    </source>
</evidence>
<feature type="domain" description="MmeI-like helicase spacer" evidence="6">
    <location>
        <begin position="179"/>
        <end position="257"/>
    </location>
</feature>
<evidence type="ECO:0000313" key="11">
    <source>
        <dbReference type="EMBL" id="PKD17346.1"/>
    </source>
</evidence>
<organism evidence="11 13">
    <name type="scientific">Salegentibacter salarius</name>
    <dbReference type="NCBI Taxonomy" id="435906"/>
    <lineage>
        <taxon>Bacteria</taxon>
        <taxon>Pseudomonadati</taxon>
        <taxon>Bacteroidota</taxon>
        <taxon>Flavobacteriia</taxon>
        <taxon>Flavobacteriales</taxon>
        <taxon>Flavobacteriaceae</taxon>
        <taxon>Salegentibacter</taxon>
    </lineage>
</organism>
<evidence type="ECO:0000256" key="1">
    <source>
        <dbReference type="ARBA" id="ARBA00011900"/>
    </source>
</evidence>
<evidence type="ECO:0000259" key="8">
    <source>
        <dbReference type="Pfam" id="PF20467"/>
    </source>
</evidence>
<dbReference type="InterPro" id="IPR029063">
    <property type="entry name" value="SAM-dependent_MTases_sf"/>
</dbReference>
<dbReference type="Pfam" id="PF20467">
    <property type="entry name" value="MmeI_C"/>
    <property type="match status" value="1"/>
</dbReference>
<evidence type="ECO:0000256" key="3">
    <source>
        <dbReference type="ARBA" id="ARBA00022679"/>
    </source>
</evidence>
<sequence>MPLSWNEIKSRSITFSKEWEGETRERAEKDTFWNEFLNIFGISRRRVATFEKAVKKLNENQGYIDLFWPGTLLVEHKSAGKDLDSAFSQALDYFPGLKEHELPRYIITSDFTQFKVYDLDKSQEHFFSLSDLTKNIHLFGFVAGYEKKTFKEEDPVNIDAAYLMGRLHDRLEEVGYKDHDLEVYLVRILFCLFAEDTNIFEKGIFQEYIELHTKEDGSDLAIHLAHIFQTLNTRKEERLTNLDEALDQFPYVNGQLFSESLKLASFDSGMRDMLLDACGLGWGKISPAIFGSMFQAAMNQEERRNLGAHYTSEKNIQKLIKPLFLDELHKEFKKAKGSTKKLKELHEKIASLKFLDPACGCGNFLIITYRELRELEIQILRELNKKGLGYLNIGDIIKVDIDQFYGIEYDEFPVRIAEVAMWLIDHQMNMKVSEEFGQYFVRLPLKKSATILHGNALKTDWKNLISNNELSFILGNPPFYGSKLQSEEQRQDLEEVFGSDVKDAKIMDYVSAWYIKAARYIQDTGITVGYVSTNSITQGEQVGVLWTELLEKYNVEIHFAHKTFKWTNQAKGKAGVYCVIIGFGQDKVKQKTLFEYQEVTGEPHSVVASNINPYLVDAQNVLIRKRTTPLTKVPPMSFGNMPLDGGNLLLSNEEKEKILEKEPALSPYIKPLISAREFLNGQNRWCIWLKDESPKVIKTSSFLLERIKAVKEFRLSSRAASTRKHAETPWLFRDKSNPESFIVIPSTTSENREYIPFGIFDKNYIANNSCHIIPNANLFLFGVLSSQMHLAWVKYVCGRLESRIRYSKNIVYNNYPFPVNATRPNQSKVEKSAQKLLDARMKFSESSLSDLYDPLIMPKSLRKAHTELNKAVDLCYRPQPFPDERRRMEFLFELYNSYIKNKKELVV</sequence>
<dbReference type="InterPro" id="IPR046817">
    <property type="entry name" value="MmeI_N"/>
</dbReference>
<name>A0A2N0TRM4_9FLAO</name>